<feature type="non-terminal residue" evidence="2">
    <location>
        <position position="45"/>
    </location>
</feature>
<evidence type="ECO:0000313" key="2">
    <source>
        <dbReference type="EMBL" id="MCI75045.1"/>
    </source>
</evidence>
<organism evidence="2 3">
    <name type="scientific">Trifolium medium</name>
    <dbReference type="NCBI Taxonomy" id="97028"/>
    <lineage>
        <taxon>Eukaryota</taxon>
        <taxon>Viridiplantae</taxon>
        <taxon>Streptophyta</taxon>
        <taxon>Embryophyta</taxon>
        <taxon>Tracheophyta</taxon>
        <taxon>Spermatophyta</taxon>
        <taxon>Magnoliopsida</taxon>
        <taxon>eudicotyledons</taxon>
        <taxon>Gunneridae</taxon>
        <taxon>Pentapetalae</taxon>
        <taxon>rosids</taxon>
        <taxon>fabids</taxon>
        <taxon>Fabales</taxon>
        <taxon>Fabaceae</taxon>
        <taxon>Papilionoideae</taxon>
        <taxon>50 kb inversion clade</taxon>
        <taxon>NPAAA clade</taxon>
        <taxon>Hologalegina</taxon>
        <taxon>IRL clade</taxon>
        <taxon>Trifolieae</taxon>
        <taxon>Trifolium</taxon>
    </lineage>
</organism>
<reference evidence="2 3" key="1">
    <citation type="journal article" date="2018" name="Front. Plant Sci.">
        <title>Red Clover (Trifolium pratense) and Zigzag Clover (T. medium) - A Picture of Genomic Similarities and Differences.</title>
        <authorList>
            <person name="Dluhosova J."/>
            <person name="Istvanek J."/>
            <person name="Nedelnik J."/>
            <person name="Repkova J."/>
        </authorList>
    </citation>
    <scope>NUCLEOTIDE SEQUENCE [LARGE SCALE GENOMIC DNA]</scope>
    <source>
        <strain evidence="3">cv. 10/8</strain>
        <tissue evidence="2">Leaf</tissue>
    </source>
</reference>
<proteinExistence type="predicted"/>
<accession>A0A392UTD1</accession>
<name>A0A392UTD1_9FABA</name>
<dbReference type="Pfam" id="PF24924">
    <property type="entry name" value="DUF7745"/>
    <property type="match status" value="1"/>
</dbReference>
<dbReference type="Proteomes" id="UP000265520">
    <property type="component" value="Unassembled WGS sequence"/>
</dbReference>
<dbReference type="InterPro" id="IPR056647">
    <property type="entry name" value="DUF7745"/>
</dbReference>
<comment type="caution">
    <text evidence="2">The sequence shown here is derived from an EMBL/GenBank/DDBJ whole genome shotgun (WGS) entry which is preliminary data.</text>
</comment>
<sequence length="45" mass="5122">MGTKGCINYNPVLALRQLGYPMEDKPDDRLLKEFILKEGEEDPAL</sequence>
<feature type="domain" description="DUF7745" evidence="1">
    <location>
        <begin position="1"/>
        <end position="43"/>
    </location>
</feature>
<dbReference type="EMBL" id="LXQA010873952">
    <property type="protein sequence ID" value="MCI75045.1"/>
    <property type="molecule type" value="Genomic_DNA"/>
</dbReference>
<evidence type="ECO:0000259" key="1">
    <source>
        <dbReference type="Pfam" id="PF24924"/>
    </source>
</evidence>
<evidence type="ECO:0000313" key="3">
    <source>
        <dbReference type="Proteomes" id="UP000265520"/>
    </source>
</evidence>
<dbReference type="AlphaFoldDB" id="A0A392UTD1"/>
<keyword evidence="3" id="KW-1185">Reference proteome</keyword>
<protein>
    <recommendedName>
        <fullName evidence="1">DUF7745 domain-containing protein</fullName>
    </recommendedName>
</protein>